<dbReference type="SUPFAM" id="SSF51316">
    <property type="entry name" value="Mss4-like"/>
    <property type="match status" value="1"/>
</dbReference>
<comment type="caution">
    <text evidence="6">The sequence shown here is derived from an EMBL/GenBank/DDBJ whole genome shotgun (WGS) entry which is preliminary data.</text>
</comment>
<dbReference type="InterPro" id="IPR011057">
    <property type="entry name" value="Mss4-like_sf"/>
</dbReference>
<dbReference type="PANTHER" id="PTHR33337:SF40">
    <property type="entry name" value="CENP-V_GFA DOMAIN-CONTAINING PROTEIN-RELATED"/>
    <property type="match status" value="1"/>
</dbReference>
<dbReference type="Gene3D" id="3.90.1590.10">
    <property type="entry name" value="glutathione-dependent formaldehyde- activating enzyme (gfa)"/>
    <property type="match status" value="1"/>
</dbReference>
<dbReference type="RefSeq" id="WP_425506014.1">
    <property type="nucleotide sequence ID" value="NZ_JACIEV010000002.1"/>
</dbReference>
<keyword evidence="4" id="KW-0456">Lyase</keyword>
<feature type="domain" description="CENP-V/GFA" evidence="5">
    <location>
        <begin position="4"/>
        <end position="112"/>
    </location>
</feature>
<evidence type="ECO:0000256" key="4">
    <source>
        <dbReference type="ARBA" id="ARBA00023239"/>
    </source>
</evidence>
<accession>A0A840FAY9</accession>
<name>A0A840FAY9_9SPHN</name>
<comment type="similarity">
    <text evidence="1">Belongs to the Gfa family.</text>
</comment>
<evidence type="ECO:0000256" key="1">
    <source>
        <dbReference type="ARBA" id="ARBA00005495"/>
    </source>
</evidence>
<keyword evidence="2" id="KW-0479">Metal-binding</keyword>
<dbReference type="AlphaFoldDB" id="A0A840FAY9"/>
<organism evidence="6 7">
    <name type="scientific">Sphingomonas jinjuensis</name>
    <dbReference type="NCBI Taxonomy" id="535907"/>
    <lineage>
        <taxon>Bacteria</taxon>
        <taxon>Pseudomonadati</taxon>
        <taxon>Pseudomonadota</taxon>
        <taxon>Alphaproteobacteria</taxon>
        <taxon>Sphingomonadales</taxon>
        <taxon>Sphingomonadaceae</taxon>
        <taxon>Sphingomonas</taxon>
    </lineage>
</organism>
<protein>
    <recommendedName>
        <fullName evidence="5">CENP-V/GFA domain-containing protein</fullName>
    </recommendedName>
</protein>
<evidence type="ECO:0000313" key="6">
    <source>
        <dbReference type="EMBL" id="MBB4152944.1"/>
    </source>
</evidence>
<evidence type="ECO:0000313" key="7">
    <source>
        <dbReference type="Proteomes" id="UP000529795"/>
    </source>
</evidence>
<gene>
    <name evidence="6" type="ORF">GGQ80_000832</name>
</gene>
<dbReference type="EMBL" id="JACIEV010000002">
    <property type="protein sequence ID" value="MBB4152944.1"/>
    <property type="molecule type" value="Genomic_DNA"/>
</dbReference>
<evidence type="ECO:0000259" key="5">
    <source>
        <dbReference type="PROSITE" id="PS51891"/>
    </source>
</evidence>
<dbReference type="PROSITE" id="PS51891">
    <property type="entry name" value="CENP_V_GFA"/>
    <property type="match status" value="1"/>
</dbReference>
<proteinExistence type="inferred from homology"/>
<dbReference type="GO" id="GO:0046872">
    <property type="term" value="F:metal ion binding"/>
    <property type="evidence" value="ECO:0007669"/>
    <property type="project" value="UniProtKB-KW"/>
</dbReference>
<dbReference type="Proteomes" id="UP000529795">
    <property type="component" value="Unassembled WGS sequence"/>
</dbReference>
<keyword evidence="7" id="KW-1185">Reference proteome</keyword>
<keyword evidence="3" id="KW-0862">Zinc</keyword>
<evidence type="ECO:0000256" key="3">
    <source>
        <dbReference type="ARBA" id="ARBA00022833"/>
    </source>
</evidence>
<evidence type="ECO:0000256" key="2">
    <source>
        <dbReference type="ARBA" id="ARBA00022723"/>
    </source>
</evidence>
<reference evidence="6 7" key="1">
    <citation type="submission" date="2020-08" db="EMBL/GenBank/DDBJ databases">
        <title>Genomic Encyclopedia of Type Strains, Phase IV (KMG-IV): sequencing the most valuable type-strain genomes for metagenomic binning, comparative biology and taxonomic classification.</title>
        <authorList>
            <person name="Goeker M."/>
        </authorList>
    </citation>
    <scope>NUCLEOTIDE SEQUENCE [LARGE SCALE GENOMIC DNA]</scope>
    <source>
        <strain evidence="6 7">YC6723</strain>
    </source>
</reference>
<dbReference type="InterPro" id="IPR006913">
    <property type="entry name" value="CENP-V/GFA"/>
</dbReference>
<dbReference type="Pfam" id="PF04828">
    <property type="entry name" value="GFA"/>
    <property type="match status" value="1"/>
</dbReference>
<dbReference type="PANTHER" id="PTHR33337">
    <property type="entry name" value="GFA DOMAIN-CONTAINING PROTEIN"/>
    <property type="match status" value="1"/>
</dbReference>
<sequence length="132" mass="14134">MSELTGGCLCGAIRYTASGEPAHHALCHCSDCRRSAGATFVGWALFPKERVTISGEPVDYESSPGTHRQFCGRCGTGLFFLSDAVFPGQIDIQSATLDDPDLLPPQASIQMDDAPAWIDDVASLPRFARFPG</sequence>
<dbReference type="GO" id="GO:0016846">
    <property type="term" value="F:carbon-sulfur lyase activity"/>
    <property type="evidence" value="ECO:0007669"/>
    <property type="project" value="InterPro"/>
</dbReference>